<dbReference type="KEGG" id="pfla:Pflav_018030"/>
<accession>A0A6F8XNJ5</accession>
<dbReference type="AlphaFoldDB" id="A0A6F8XNJ5"/>
<dbReference type="EMBL" id="AP022870">
    <property type="protein sequence ID" value="BCB75393.1"/>
    <property type="molecule type" value="Genomic_DNA"/>
</dbReference>
<organism evidence="1 2">
    <name type="scientific">Phytohabitans flavus</name>
    <dbReference type="NCBI Taxonomy" id="1076124"/>
    <lineage>
        <taxon>Bacteria</taxon>
        <taxon>Bacillati</taxon>
        <taxon>Actinomycetota</taxon>
        <taxon>Actinomycetes</taxon>
        <taxon>Micromonosporales</taxon>
        <taxon>Micromonosporaceae</taxon>
    </lineage>
</organism>
<dbReference type="Proteomes" id="UP000502508">
    <property type="component" value="Chromosome"/>
</dbReference>
<name>A0A6F8XNJ5_9ACTN</name>
<evidence type="ECO:0000313" key="2">
    <source>
        <dbReference type="Proteomes" id="UP000502508"/>
    </source>
</evidence>
<proteinExistence type="predicted"/>
<gene>
    <name evidence="1" type="ORF">Pflav_018030</name>
</gene>
<reference evidence="1 2" key="2">
    <citation type="submission" date="2020-03" db="EMBL/GenBank/DDBJ databases">
        <authorList>
            <person name="Ichikawa N."/>
            <person name="Kimura A."/>
            <person name="Kitahashi Y."/>
            <person name="Uohara A."/>
        </authorList>
    </citation>
    <scope>NUCLEOTIDE SEQUENCE [LARGE SCALE GENOMIC DNA]</scope>
    <source>
        <strain evidence="1 2">NBRC 107702</strain>
    </source>
</reference>
<reference evidence="1 2" key="1">
    <citation type="submission" date="2020-03" db="EMBL/GenBank/DDBJ databases">
        <title>Whole genome shotgun sequence of Phytohabitans flavus NBRC 107702.</title>
        <authorList>
            <person name="Komaki H."/>
            <person name="Tamura T."/>
        </authorList>
    </citation>
    <scope>NUCLEOTIDE SEQUENCE [LARGE SCALE GENOMIC DNA]</scope>
    <source>
        <strain evidence="1 2">NBRC 107702</strain>
    </source>
</reference>
<dbReference type="RefSeq" id="WP_173035179.1">
    <property type="nucleotide sequence ID" value="NZ_AP022870.1"/>
</dbReference>
<protein>
    <submittedName>
        <fullName evidence="1">Uncharacterized protein</fullName>
    </submittedName>
</protein>
<sequence>MDRPDTLGHTVVTALNQHTCNFHYKLVVATPGNDYKLVAMHAHPDDIAQTYWDLHTQRNQPEHVIAR</sequence>
<evidence type="ECO:0000313" key="1">
    <source>
        <dbReference type="EMBL" id="BCB75393.1"/>
    </source>
</evidence>
<keyword evidence="2" id="KW-1185">Reference proteome</keyword>